<evidence type="ECO:0008006" key="4">
    <source>
        <dbReference type="Google" id="ProtNLM"/>
    </source>
</evidence>
<dbReference type="Proteomes" id="UP000696184">
    <property type="component" value="Unassembled WGS sequence"/>
</dbReference>
<sequence>MKIRVHTAFRFTHDKGEPEIFDTGVHDVFPAIAHHWFVQAHAELLDAAEETVQGNYDAELTELRTSIADLTKQLAERDKQIAEMQHQLKERETQIGELLVQGNPPTEENPPTNGGKNGGNKK</sequence>
<feature type="compositionally biased region" description="Low complexity" evidence="1">
    <location>
        <begin position="102"/>
        <end position="114"/>
    </location>
</feature>
<evidence type="ECO:0000313" key="2">
    <source>
        <dbReference type="EMBL" id="MBI6548596.1"/>
    </source>
</evidence>
<dbReference type="RefSeq" id="WP_198689385.1">
    <property type="nucleotide sequence ID" value="NZ_CAWPUD010000026.1"/>
</dbReference>
<evidence type="ECO:0000313" key="3">
    <source>
        <dbReference type="Proteomes" id="UP000696184"/>
    </source>
</evidence>
<feature type="region of interest" description="Disordered" evidence="1">
    <location>
        <begin position="95"/>
        <end position="122"/>
    </location>
</feature>
<keyword evidence="3" id="KW-1185">Reference proteome</keyword>
<dbReference type="EMBL" id="JACOII010000029">
    <property type="protein sequence ID" value="MBI6548596.1"/>
    <property type="molecule type" value="Genomic_DNA"/>
</dbReference>
<reference evidence="2 3" key="1">
    <citation type="submission" date="2020-08" db="EMBL/GenBank/DDBJ databases">
        <title>Description of Xenorhabdus lircayensis sp. nov., the symbiotic bacterium associated with the entomopathogenic nematode Steirnernema unicornum.</title>
        <authorList>
            <person name="Castaneda-Alvarez C."/>
            <person name="Prodan S."/>
            <person name="Zamorano A."/>
            <person name="San-Blas E."/>
            <person name="Aballay E."/>
        </authorList>
    </citation>
    <scope>NUCLEOTIDE SEQUENCE [LARGE SCALE GENOMIC DNA]</scope>
    <source>
        <strain evidence="2 3">VLS</strain>
    </source>
</reference>
<accession>A0ABS0U3Y1</accession>
<dbReference type="Gene3D" id="1.20.5.170">
    <property type="match status" value="1"/>
</dbReference>
<protein>
    <recommendedName>
        <fullName evidence="4">Bacteriophage protein</fullName>
    </recommendedName>
</protein>
<evidence type="ECO:0000256" key="1">
    <source>
        <dbReference type="SAM" id="MobiDB-lite"/>
    </source>
</evidence>
<proteinExistence type="predicted"/>
<organism evidence="2 3">
    <name type="scientific">Xenorhabdus lircayensis</name>
    <dbReference type="NCBI Taxonomy" id="2763499"/>
    <lineage>
        <taxon>Bacteria</taxon>
        <taxon>Pseudomonadati</taxon>
        <taxon>Pseudomonadota</taxon>
        <taxon>Gammaproteobacteria</taxon>
        <taxon>Enterobacterales</taxon>
        <taxon>Morganellaceae</taxon>
        <taxon>Xenorhabdus</taxon>
    </lineage>
</organism>
<gene>
    <name evidence="2" type="ORF">H8A87_07640</name>
</gene>
<comment type="caution">
    <text evidence="2">The sequence shown here is derived from an EMBL/GenBank/DDBJ whole genome shotgun (WGS) entry which is preliminary data.</text>
</comment>
<name>A0ABS0U3Y1_9GAMM</name>